<dbReference type="EMBL" id="BOPV01000001">
    <property type="protein sequence ID" value="GIL40487.1"/>
    <property type="molecule type" value="Genomic_DNA"/>
</dbReference>
<name>A0A8S8XG91_9PROT</name>
<dbReference type="PANTHER" id="PTHR30348">
    <property type="entry name" value="UNCHARACTERIZED PROTEIN YECE"/>
    <property type="match status" value="1"/>
</dbReference>
<protein>
    <recommendedName>
        <fullName evidence="3">DUF72 domain-containing protein</fullName>
    </recommendedName>
</protein>
<sequence>MTVRIGLSGWTYAGWRGVFYPPKLPQKRELAYAASQVNSIEINGTFYSLQRPSSFERWRDETPDDFLFAVKGPRFLTHMKKLVGVEAALANFFASGILALNDKLGPVLWQLPATFKFDAGRMAAFFALLPRDTAQARTLARRHEPRMAGRAYLKIDENRPLRHALEPRHDSFIEPASLELLRRHNIAMVAADSSRWARYHADTADFAYARLHGGEETYVSGYDDKQLREWARWVRRASKDGRDVFVYFDNDAKVRAPADAVALLRLLDLVTA</sequence>
<dbReference type="Proteomes" id="UP000681075">
    <property type="component" value="Unassembled WGS sequence"/>
</dbReference>
<evidence type="ECO:0000313" key="2">
    <source>
        <dbReference type="Proteomes" id="UP000681075"/>
    </source>
</evidence>
<dbReference type="SUPFAM" id="SSF117396">
    <property type="entry name" value="TM1631-like"/>
    <property type="match status" value="1"/>
</dbReference>
<dbReference type="PANTHER" id="PTHR30348:SF4">
    <property type="entry name" value="DUF72 DOMAIN-CONTAINING PROTEIN"/>
    <property type="match status" value="1"/>
</dbReference>
<accession>A0A8S8XG91</accession>
<dbReference type="InterPro" id="IPR036520">
    <property type="entry name" value="UPF0759_sf"/>
</dbReference>
<dbReference type="RefSeq" id="WP_420243585.1">
    <property type="nucleotide sequence ID" value="NZ_BOPV01000001.1"/>
</dbReference>
<proteinExistence type="predicted"/>
<organism evidence="1 2">
    <name type="scientific">Roseiterribacter gracilis</name>
    <dbReference type="NCBI Taxonomy" id="2812848"/>
    <lineage>
        <taxon>Bacteria</taxon>
        <taxon>Pseudomonadati</taxon>
        <taxon>Pseudomonadota</taxon>
        <taxon>Alphaproteobacteria</taxon>
        <taxon>Rhodospirillales</taxon>
        <taxon>Roseiterribacteraceae</taxon>
        <taxon>Roseiterribacter</taxon>
    </lineage>
</organism>
<dbReference type="AlphaFoldDB" id="A0A8S8XG91"/>
<dbReference type="Pfam" id="PF01904">
    <property type="entry name" value="DUF72"/>
    <property type="match status" value="1"/>
</dbReference>
<reference evidence="1" key="1">
    <citation type="submission" date="2021-02" db="EMBL/GenBank/DDBJ databases">
        <title>Genome sequence of Rhodospirillales sp. strain TMPK1 isolated from soil.</title>
        <authorList>
            <person name="Nakai R."/>
            <person name="Kusada H."/>
            <person name="Tamaki H."/>
        </authorList>
    </citation>
    <scope>NUCLEOTIDE SEQUENCE</scope>
    <source>
        <strain evidence="1">TMPK1</strain>
    </source>
</reference>
<keyword evidence="2" id="KW-1185">Reference proteome</keyword>
<dbReference type="Gene3D" id="3.20.20.410">
    <property type="entry name" value="Protein of unknown function UPF0759"/>
    <property type="match status" value="1"/>
</dbReference>
<evidence type="ECO:0008006" key="3">
    <source>
        <dbReference type="Google" id="ProtNLM"/>
    </source>
</evidence>
<comment type="caution">
    <text evidence="1">The sequence shown here is derived from an EMBL/GenBank/DDBJ whole genome shotgun (WGS) entry which is preliminary data.</text>
</comment>
<evidence type="ECO:0000313" key="1">
    <source>
        <dbReference type="EMBL" id="GIL40487.1"/>
    </source>
</evidence>
<dbReference type="InterPro" id="IPR002763">
    <property type="entry name" value="DUF72"/>
</dbReference>
<gene>
    <name evidence="1" type="ORF">TMPK1_27240</name>
</gene>